<dbReference type="Proteomes" id="UP000332933">
    <property type="component" value="Unassembled WGS sequence"/>
</dbReference>
<organism evidence="9 10">
    <name type="scientific">Aphanomyces stellatus</name>
    <dbReference type="NCBI Taxonomy" id="120398"/>
    <lineage>
        <taxon>Eukaryota</taxon>
        <taxon>Sar</taxon>
        <taxon>Stramenopiles</taxon>
        <taxon>Oomycota</taxon>
        <taxon>Saprolegniomycetes</taxon>
        <taxon>Saprolegniales</taxon>
        <taxon>Verrucalvaceae</taxon>
        <taxon>Aphanomyces</taxon>
    </lineage>
</organism>
<evidence type="ECO:0000313" key="10">
    <source>
        <dbReference type="Proteomes" id="UP000332933"/>
    </source>
</evidence>
<evidence type="ECO:0000313" key="9">
    <source>
        <dbReference type="EMBL" id="VFT84185.1"/>
    </source>
</evidence>
<dbReference type="InterPro" id="IPR025659">
    <property type="entry name" value="Tubby-like_C"/>
</dbReference>
<dbReference type="PROSITE" id="PS00518">
    <property type="entry name" value="ZF_RING_1"/>
    <property type="match status" value="1"/>
</dbReference>
<evidence type="ECO:0000256" key="2">
    <source>
        <dbReference type="ARBA" id="ARBA00022723"/>
    </source>
</evidence>
<dbReference type="OrthoDB" id="5330228at2759"/>
<dbReference type="PANTHER" id="PTHR16517:SF7">
    <property type="entry name" value="PROTEIN KING TUBBY"/>
    <property type="match status" value="1"/>
</dbReference>
<evidence type="ECO:0000259" key="7">
    <source>
        <dbReference type="PROSITE" id="PS50089"/>
    </source>
</evidence>
<accession>A0A485KI27</accession>
<dbReference type="SUPFAM" id="SSF57850">
    <property type="entry name" value="RING/U-box"/>
    <property type="match status" value="1"/>
</dbReference>
<dbReference type="InterPro" id="IPR013083">
    <property type="entry name" value="Znf_RING/FYVE/PHD"/>
</dbReference>
<dbReference type="SUPFAM" id="SSF54518">
    <property type="entry name" value="Tubby C-terminal domain-like"/>
    <property type="match status" value="1"/>
</dbReference>
<feature type="domain" description="RING-type" evidence="7">
    <location>
        <begin position="65"/>
        <end position="104"/>
    </location>
</feature>
<evidence type="ECO:0000256" key="6">
    <source>
        <dbReference type="SAM" id="MobiDB-lite"/>
    </source>
</evidence>
<evidence type="ECO:0000256" key="4">
    <source>
        <dbReference type="ARBA" id="ARBA00022833"/>
    </source>
</evidence>
<evidence type="ECO:0000256" key="3">
    <source>
        <dbReference type="ARBA" id="ARBA00022771"/>
    </source>
</evidence>
<dbReference type="PRINTS" id="PR01573">
    <property type="entry name" value="SUPERTUBBY"/>
</dbReference>
<feature type="compositionally biased region" description="Polar residues" evidence="6">
    <location>
        <begin position="1"/>
        <end position="20"/>
    </location>
</feature>
<dbReference type="PROSITE" id="PS50089">
    <property type="entry name" value="ZF_RING_2"/>
    <property type="match status" value="1"/>
</dbReference>
<evidence type="ECO:0000256" key="1">
    <source>
        <dbReference type="ARBA" id="ARBA00007129"/>
    </source>
</evidence>
<dbReference type="InterPro" id="IPR000007">
    <property type="entry name" value="Tubby_C"/>
</dbReference>
<reference evidence="9 10" key="1">
    <citation type="submission" date="2019-03" db="EMBL/GenBank/DDBJ databases">
        <authorList>
            <person name="Gaulin E."/>
            <person name="Dumas B."/>
        </authorList>
    </citation>
    <scope>NUCLEOTIDE SEQUENCE [LARGE SCALE GENOMIC DNA]</scope>
    <source>
        <strain evidence="9">CBS 568.67</strain>
    </source>
</reference>
<dbReference type="InterPro" id="IPR001841">
    <property type="entry name" value="Znf_RING"/>
</dbReference>
<feature type="region of interest" description="Disordered" evidence="6">
    <location>
        <begin position="1"/>
        <end position="25"/>
    </location>
</feature>
<dbReference type="Pfam" id="PF01167">
    <property type="entry name" value="Tub"/>
    <property type="match status" value="1"/>
</dbReference>
<dbReference type="SMART" id="SM00184">
    <property type="entry name" value="RING"/>
    <property type="match status" value="1"/>
</dbReference>
<gene>
    <name evidence="9" type="primary">Aste57867_7263</name>
    <name evidence="8" type="ORF">As57867_007238</name>
    <name evidence="9" type="ORF">ASTE57867_7263</name>
</gene>
<evidence type="ECO:0000313" key="8">
    <source>
        <dbReference type="EMBL" id="KAF0704762.1"/>
    </source>
</evidence>
<protein>
    <submittedName>
        <fullName evidence="9">Aste57867_7263 protein</fullName>
    </submittedName>
</protein>
<dbReference type="Gene3D" id="3.30.40.10">
    <property type="entry name" value="Zinc/RING finger domain, C3HC4 (zinc finger)"/>
    <property type="match status" value="1"/>
</dbReference>
<dbReference type="InterPro" id="IPR017907">
    <property type="entry name" value="Znf_RING_CS"/>
</dbReference>
<dbReference type="AlphaFoldDB" id="A0A485KI27"/>
<dbReference type="EMBL" id="VJMH01003820">
    <property type="protein sequence ID" value="KAF0704762.1"/>
    <property type="molecule type" value="Genomic_DNA"/>
</dbReference>
<keyword evidence="3 5" id="KW-0863">Zinc-finger</keyword>
<dbReference type="GO" id="GO:0008270">
    <property type="term" value="F:zinc ion binding"/>
    <property type="evidence" value="ECO:0007669"/>
    <property type="project" value="UniProtKB-KW"/>
</dbReference>
<evidence type="ECO:0000256" key="5">
    <source>
        <dbReference type="PROSITE-ProRule" id="PRU00175"/>
    </source>
</evidence>
<dbReference type="PANTHER" id="PTHR16517">
    <property type="entry name" value="TUBBY-RELATED"/>
    <property type="match status" value="1"/>
</dbReference>
<comment type="similarity">
    <text evidence="1">Belongs to the TUB family.</text>
</comment>
<keyword evidence="2" id="KW-0479">Metal-binding</keyword>
<reference evidence="8" key="2">
    <citation type="submission" date="2019-06" db="EMBL/GenBank/DDBJ databases">
        <title>Genomics analysis of Aphanomyces spp. identifies a new class of oomycete effector associated with host adaptation.</title>
        <authorList>
            <person name="Gaulin E."/>
        </authorList>
    </citation>
    <scope>NUCLEOTIDE SEQUENCE</scope>
    <source>
        <strain evidence="8">CBS 578.67</strain>
    </source>
</reference>
<name>A0A485KI27_9STRA</name>
<dbReference type="Gene3D" id="3.20.90.10">
    <property type="entry name" value="Tubby Protein, Chain A"/>
    <property type="match status" value="1"/>
</dbReference>
<dbReference type="EMBL" id="CAADRA010003832">
    <property type="protein sequence ID" value="VFT84185.1"/>
    <property type="molecule type" value="Genomic_DNA"/>
</dbReference>
<keyword evidence="10" id="KW-1185">Reference proteome</keyword>
<dbReference type="Pfam" id="PF13639">
    <property type="entry name" value="zf-RING_2"/>
    <property type="match status" value="1"/>
</dbReference>
<proteinExistence type="inferred from homology"/>
<keyword evidence="4" id="KW-0862">Zinc</keyword>
<sequence length="385" mass="41763">MKQDCPSTPTACTPESSGVVQTLPRPNGKSVSDIIDVLLSLHEWSKTQPSSAQTTLADMTRMLDCTICHDVFTSATEVRCCGHVFCKACIEPWVLRRGSCPLCRRTLSLRDLWPARHVQRQANELVVACPTCAVRMKKALVGPHVCLAPFVDVHPPAIMAAAQRTTLLVAAGTSTRAMTAFLVTPLPPDVHTLMCCVHDLGFGHYALYTVENRALLCTAVRYPQSFGIFSRFPSNGAAVATLSRNAAGSEFALVHASSNTTIAHVEFVPTRNGLPRCMRVAVAHQSQDDQVDNGGVYRLTNKPPEWNDALASYCLDFGGRVHVSSKKNFILQDASDSSDAPRVLFGRTNDRSVFAMDCRHPLSPLQAFATALSGLEAFSEAPTPP</sequence>